<gene>
    <name evidence="5" type="ORF">H6X83_10870</name>
</gene>
<keyword evidence="3" id="KW-0411">Iron-sulfur</keyword>
<dbReference type="GO" id="GO:0046872">
    <property type="term" value="F:metal ion binding"/>
    <property type="evidence" value="ECO:0007669"/>
    <property type="project" value="UniProtKB-KW"/>
</dbReference>
<dbReference type="CDD" id="cd19096">
    <property type="entry name" value="AKR_Fe-S_oxidoreductase"/>
    <property type="match status" value="1"/>
</dbReference>
<dbReference type="Pfam" id="PF13187">
    <property type="entry name" value="Fer4_9"/>
    <property type="match status" value="1"/>
</dbReference>
<evidence type="ECO:0000313" key="6">
    <source>
        <dbReference type="Proteomes" id="UP000516046"/>
    </source>
</evidence>
<dbReference type="InterPro" id="IPR053135">
    <property type="entry name" value="AKR2_Oxidoreductase"/>
</dbReference>
<dbReference type="Gene3D" id="3.20.20.100">
    <property type="entry name" value="NADP-dependent oxidoreductase domain"/>
    <property type="match status" value="1"/>
</dbReference>
<dbReference type="PANTHER" id="PTHR43312:SF2">
    <property type="entry name" value="OXIDOREDUCTASE"/>
    <property type="match status" value="1"/>
</dbReference>
<evidence type="ECO:0000256" key="2">
    <source>
        <dbReference type="ARBA" id="ARBA00023004"/>
    </source>
</evidence>
<evidence type="ECO:0000313" key="5">
    <source>
        <dbReference type="EMBL" id="QNO17433.1"/>
    </source>
</evidence>
<dbReference type="PANTHER" id="PTHR43312">
    <property type="entry name" value="D-THREO-ALDOSE 1-DEHYDROGENASE"/>
    <property type="match status" value="1"/>
</dbReference>
<feature type="domain" description="4Fe-4S ferredoxin-type" evidence="4">
    <location>
        <begin position="336"/>
        <end position="364"/>
    </location>
</feature>
<keyword evidence="2" id="KW-0408">Iron</keyword>
<dbReference type="InterPro" id="IPR009051">
    <property type="entry name" value="Helical_ferredxn"/>
</dbReference>
<dbReference type="InterPro" id="IPR017900">
    <property type="entry name" value="4Fe4S_Fe_S_CS"/>
</dbReference>
<dbReference type="InterPro" id="IPR017896">
    <property type="entry name" value="4Fe4S_Fe-S-bd"/>
</dbReference>
<dbReference type="Gene3D" id="1.10.1060.10">
    <property type="entry name" value="Alpha-helical ferredoxin"/>
    <property type="match status" value="1"/>
</dbReference>
<name>A0A7G9WFH1_9FIRM</name>
<dbReference type="Proteomes" id="UP000516046">
    <property type="component" value="Chromosome"/>
</dbReference>
<keyword evidence="1" id="KW-0479">Metal-binding</keyword>
<keyword evidence="6" id="KW-1185">Reference proteome</keyword>
<sequence length="378" mass="42854">MISRGYRGTDAKPSLLGFGCMRLPRLQEDKQDIDYDMGQKLIDYAYANGVNYFDTAYMYHDGLSEAFIGHALSKYPRESYFLADKMPLWQVTQESQVEEIFQNQFKRCGVDYFDFYLCHGLDRNIVEKFKKFHVIEYLKQKKAEGKIRRLGFSFHDSPEVLAEILKLNDWDFAQIQLNYIDWQAQDAKGQYDLLAKNGIPVVVMEPVRGGALAKLCPQAADVLKAADPQASLASWAVRFAASQPGVMTVLSGMSSDEQVVDNVSTFVNFQPLSQEELKTLQSAGDIYKKYLTIPCTGCRYCMDCPSGVDIPAVFKIYNEFSVSGREGEFLKAYQALEEKQQASSCVACGRCAQHCPQHISIPEKMKEIREKVEKILSE</sequence>
<dbReference type="PROSITE" id="PS00198">
    <property type="entry name" value="4FE4S_FER_1"/>
    <property type="match status" value="1"/>
</dbReference>
<dbReference type="InterPro" id="IPR023210">
    <property type="entry name" value="NADP_OxRdtase_dom"/>
</dbReference>
<dbReference type="RefSeq" id="WP_212506504.1">
    <property type="nucleotide sequence ID" value="NZ_CP060696.1"/>
</dbReference>
<dbReference type="Pfam" id="PF00248">
    <property type="entry name" value="Aldo_ket_red"/>
    <property type="match status" value="1"/>
</dbReference>
<reference evidence="5 6" key="1">
    <citation type="submission" date="2020-08" db="EMBL/GenBank/DDBJ databases">
        <authorList>
            <person name="Ren C."/>
            <person name="Gu Y."/>
            <person name="Xu Y."/>
        </authorList>
    </citation>
    <scope>NUCLEOTIDE SEQUENCE [LARGE SCALE GENOMIC DNA]</scope>
    <source>
        <strain evidence="5 6">LBM18003</strain>
    </source>
</reference>
<dbReference type="KEGG" id="caml:H6X83_10870"/>
<accession>A0A7G9WFH1</accession>
<dbReference type="InterPro" id="IPR036812">
    <property type="entry name" value="NAD(P)_OxRdtase_dom_sf"/>
</dbReference>
<dbReference type="AlphaFoldDB" id="A0A7G9WFH1"/>
<evidence type="ECO:0000256" key="1">
    <source>
        <dbReference type="ARBA" id="ARBA00022723"/>
    </source>
</evidence>
<dbReference type="PROSITE" id="PS51379">
    <property type="entry name" value="4FE4S_FER_2"/>
    <property type="match status" value="1"/>
</dbReference>
<dbReference type="EMBL" id="CP060696">
    <property type="protein sequence ID" value="QNO17433.1"/>
    <property type="molecule type" value="Genomic_DNA"/>
</dbReference>
<dbReference type="GO" id="GO:0051536">
    <property type="term" value="F:iron-sulfur cluster binding"/>
    <property type="evidence" value="ECO:0007669"/>
    <property type="project" value="UniProtKB-KW"/>
</dbReference>
<protein>
    <submittedName>
        <fullName evidence="5">Aldo/keto reductase</fullName>
    </submittedName>
</protein>
<dbReference type="SUPFAM" id="SSF51430">
    <property type="entry name" value="NAD(P)-linked oxidoreductase"/>
    <property type="match status" value="1"/>
</dbReference>
<proteinExistence type="predicted"/>
<dbReference type="SUPFAM" id="SSF46548">
    <property type="entry name" value="alpha-helical ferredoxin"/>
    <property type="match status" value="1"/>
</dbReference>
<evidence type="ECO:0000256" key="3">
    <source>
        <dbReference type="ARBA" id="ARBA00023014"/>
    </source>
</evidence>
<evidence type="ECO:0000259" key="4">
    <source>
        <dbReference type="PROSITE" id="PS51379"/>
    </source>
</evidence>
<organism evidence="5 6">
    <name type="scientific">Caproicibacterium amylolyticum</name>
    <dbReference type="NCBI Taxonomy" id="2766537"/>
    <lineage>
        <taxon>Bacteria</taxon>
        <taxon>Bacillati</taxon>
        <taxon>Bacillota</taxon>
        <taxon>Clostridia</taxon>
        <taxon>Eubacteriales</taxon>
        <taxon>Oscillospiraceae</taxon>
        <taxon>Caproicibacterium</taxon>
    </lineage>
</organism>